<evidence type="ECO:0000313" key="7">
    <source>
        <dbReference type="EMBL" id="PTR18936.1"/>
    </source>
</evidence>
<gene>
    <name evidence="7" type="ORF">C8J28_10684</name>
</gene>
<evidence type="ECO:0000259" key="6">
    <source>
        <dbReference type="PROSITE" id="PS51007"/>
    </source>
</evidence>
<evidence type="ECO:0000256" key="3">
    <source>
        <dbReference type="ARBA" id="ARBA00023004"/>
    </source>
</evidence>
<keyword evidence="5" id="KW-0732">Signal</keyword>
<evidence type="ECO:0000256" key="2">
    <source>
        <dbReference type="ARBA" id="ARBA00022723"/>
    </source>
</evidence>
<feature type="domain" description="Cytochrome c" evidence="6">
    <location>
        <begin position="18"/>
        <end position="131"/>
    </location>
</feature>
<keyword evidence="2 4" id="KW-0479">Metal-binding</keyword>
<dbReference type="Gene3D" id="1.10.760.10">
    <property type="entry name" value="Cytochrome c-like domain"/>
    <property type="match status" value="1"/>
</dbReference>
<sequence>MKARMMAATCFVALSGAALAADGEEAGRNEYRAACAGCHGESAKGDGPVGPILNIEMPDLTKLSAANDGEFPFQKTFMIVDGRAGVRAHGDPMPIWGDRFKAEAAVTGGYAAEIMARGRLLALVQYLESIQE</sequence>
<proteinExistence type="predicted"/>
<protein>
    <recommendedName>
        <fullName evidence="6">Cytochrome c domain-containing protein</fullName>
    </recommendedName>
</protein>
<dbReference type="PROSITE" id="PS51007">
    <property type="entry name" value="CYTC"/>
    <property type="match status" value="1"/>
</dbReference>
<dbReference type="EMBL" id="QAOT01000006">
    <property type="protein sequence ID" value="PTR18936.1"/>
    <property type="molecule type" value="Genomic_DNA"/>
</dbReference>
<keyword evidence="1 4" id="KW-0349">Heme</keyword>
<dbReference type="Pfam" id="PF00034">
    <property type="entry name" value="Cytochrom_C"/>
    <property type="match status" value="1"/>
</dbReference>
<evidence type="ECO:0000256" key="5">
    <source>
        <dbReference type="SAM" id="SignalP"/>
    </source>
</evidence>
<dbReference type="GO" id="GO:0009055">
    <property type="term" value="F:electron transfer activity"/>
    <property type="evidence" value="ECO:0007669"/>
    <property type="project" value="InterPro"/>
</dbReference>
<dbReference type="InterPro" id="IPR036909">
    <property type="entry name" value="Cyt_c-like_dom_sf"/>
</dbReference>
<name>A0A2T5K936_9RHOB</name>
<dbReference type="SUPFAM" id="SSF46626">
    <property type="entry name" value="Cytochrome c"/>
    <property type="match status" value="1"/>
</dbReference>
<dbReference type="GO" id="GO:0020037">
    <property type="term" value="F:heme binding"/>
    <property type="evidence" value="ECO:0007669"/>
    <property type="project" value="InterPro"/>
</dbReference>
<evidence type="ECO:0000256" key="1">
    <source>
        <dbReference type="ARBA" id="ARBA00022617"/>
    </source>
</evidence>
<dbReference type="Proteomes" id="UP000244060">
    <property type="component" value="Unassembled WGS sequence"/>
</dbReference>
<feature type="chain" id="PRO_5015687329" description="Cytochrome c domain-containing protein" evidence="5">
    <location>
        <begin position="21"/>
        <end position="132"/>
    </location>
</feature>
<reference evidence="7 8" key="1">
    <citation type="submission" date="2018-04" db="EMBL/GenBank/DDBJ databases">
        <title>Genomic Encyclopedia of Type Strains, Phase III (KMG-III): the genomes of soil and plant-associated and newly described type strains.</title>
        <authorList>
            <person name="Whitman W."/>
        </authorList>
    </citation>
    <scope>NUCLEOTIDE SEQUENCE [LARGE SCALE GENOMIC DNA]</scope>
    <source>
        <strain evidence="7 8">KA25</strain>
    </source>
</reference>
<accession>A0A2T5K936</accession>
<evidence type="ECO:0000313" key="8">
    <source>
        <dbReference type="Proteomes" id="UP000244060"/>
    </source>
</evidence>
<feature type="signal peptide" evidence="5">
    <location>
        <begin position="1"/>
        <end position="20"/>
    </location>
</feature>
<organism evidence="7 8">
    <name type="scientific">Cereibacter azotoformans</name>
    <dbReference type="NCBI Taxonomy" id="43057"/>
    <lineage>
        <taxon>Bacteria</taxon>
        <taxon>Pseudomonadati</taxon>
        <taxon>Pseudomonadota</taxon>
        <taxon>Alphaproteobacteria</taxon>
        <taxon>Rhodobacterales</taxon>
        <taxon>Paracoccaceae</taxon>
        <taxon>Cereibacter</taxon>
    </lineage>
</organism>
<dbReference type="InterPro" id="IPR009056">
    <property type="entry name" value="Cyt_c-like_dom"/>
</dbReference>
<keyword evidence="3 4" id="KW-0408">Iron</keyword>
<dbReference type="RefSeq" id="WP_233863915.1">
    <property type="nucleotide sequence ID" value="NZ_CP090021.1"/>
</dbReference>
<evidence type="ECO:0000256" key="4">
    <source>
        <dbReference type="PROSITE-ProRule" id="PRU00433"/>
    </source>
</evidence>
<dbReference type="AlphaFoldDB" id="A0A2T5K936"/>
<comment type="caution">
    <text evidence="7">The sequence shown here is derived from an EMBL/GenBank/DDBJ whole genome shotgun (WGS) entry which is preliminary data.</text>
</comment>
<dbReference type="GO" id="GO:0046872">
    <property type="term" value="F:metal ion binding"/>
    <property type="evidence" value="ECO:0007669"/>
    <property type="project" value="UniProtKB-KW"/>
</dbReference>
<keyword evidence="8" id="KW-1185">Reference proteome</keyword>